<dbReference type="PANTHER" id="PTHR45688">
    <property type="match status" value="1"/>
</dbReference>
<protein>
    <submittedName>
        <fullName evidence="4">Ethanolamine-phosphate phospho-lyase</fullName>
    </submittedName>
</protein>
<keyword evidence="5" id="KW-1185">Reference proteome</keyword>
<name>A0A2P6VHW3_9CHLO</name>
<evidence type="ECO:0000256" key="2">
    <source>
        <dbReference type="ARBA" id="ARBA00022898"/>
    </source>
</evidence>
<dbReference type="Proteomes" id="UP000239649">
    <property type="component" value="Unassembled WGS sequence"/>
</dbReference>
<dbReference type="InterPro" id="IPR015422">
    <property type="entry name" value="PyrdxlP-dep_Trfase_small"/>
</dbReference>
<dbReference type="OrthoDB" id="10261433at2759"/>
<dbReference type="Pfam" id="PF00202">
    <property type="entry name" value="Aminotran_3"/>
    <property type="match status" value="1"/>
</dbReference>
<dbReference type="PANTHER" id="PTHR45688:SF13">
    <property type="entry name" value="ALANINE--GLYOXYLATE AMINOTRANSFERASE 2-LIKE"/>
    <property type="match status" value="1"/>
</dbReference>
<evidence type="ECO:0000256" key="1">
    <source>
        <dbReference type="ARBA" id="ARBA00008954"/>
    </source>
</evidence>
<dbReference type="STRING" id="554055.A0A2P6VHW3"/>
<dbReference type="GO" id="GO:0016829">
    <property type="term" value="F:lyase activity"/>
    <property type="evidence" value="ECO:0007669"/>
    <property type="project" value="UniProtKB-KW"/>
</dbReference>
<dbReference type="GO" id="GO:0030170">
    <property type="term" value="F:pyridoxal phosphate binding"/>
    <property type="evidence" value="ECO:0007669"/>
    <property type="project" value="InterPro"/>
</dbReference>
<evidence type="ECO:0000256" key="3">
    <source>
        <dbReference type="RuleBase" id="RU003560"/>
    </source>
</evidence>
<comment type="similarity">
    <text evidence="1 3">Belongs to the class-III pyridoxal-phosphate-dependent aminotransferase family.</text>
</comment>
<dbReference type="InterPro" id="IPR015424">
    <property type="entry name" value="PyrdxlP-dep_Trfase"/>
</dbReference>
<gene>
    <name evidence="4" type="ORF">C2E20_2885</name>
</gene>
<keyword evidence="2 3" id="KW-0663">Pyridoxal phosphate</keyword>
<dbReference type="GO" id="GO:0008483">
    <property type="term" value="F:transaminase activity"/>
    <property type="evidence" value="ECO:0007669"/>
    <property type="project" value="InterPro"/>
</dbReference>
<dbReference type="EMBL" id="LHPF02000006">
    <property type="protein sequence ID" value="PSC73670.1"/>
    <property type="molecule type" value="Genomic_DNA"/>
</dbReference>
<accession>A0A2P6VHW3</accession>
<dbReference type="InterPro" id="IPR015421">
    <property type="entry name" value="PyrdxlP-dep_Trfase_major"/>
</dbReference>
<proteinExistence type="inferred from homology"/>
<dbReference type="InterPro" id="IPR049704">
    <property type="entry name" value="Aminotrans_3_PPA_site"/>
</dbReference>
<dbReference type="AlphaFoldDB" id="A0A2P6VHW3"/>
<dbReference type="Gene3D" id="3.40.640.10">
    <property type="entry name" value="Type I PLP-dependent aspartate aminotransferase-like (Major domain)"/>
    <property type="match status" value="1"/>
</dbReference>
<dbReference type="SUPFAM" id="SSF53383">
    <property type="entry name" value="PLP-dependent transferases"/>
    <property type="match status" value="1"/>
</dbReference>
<dbReference type="CDD" id="cd00610">
    <property type="entry name" value="OAT_like"/>
    <property type="match status" value="1"/>
</dbReference>
<dbReference type="Gene3D" id="3.90.1150.10">
    <property type="entry name" value="Aspartate Aminotransferase, domain 1"/>
    <property type="match status" value="1"/>
</dbReference>
<dbReference type="InterPro" id="IPR005814">
    <property type="entry name" value="Aminotrans_3"/>
</dbReference>
<comment type="caution">
    <text evidence="4">The sequence shown here is derived from an EMBL/GenBank/DDBJ whole genome shotgun (WGS) entry which is preliminary data.</text>
</comment>
<evidence type="ECO:0000313" key="5">
    <source>
        <dbReference type="Proteomes" id="UP000239649"/>
    </source>
</evidence>
<reference evidence="4 5" key="1">
    <citation type="journal article" date="2018" name="Plant J.">
        <title>Genome sequences of Chlorella sorokiniana UTEX 1602 and Micractinium conductrix SAG 241.80: implications to maltose excretion by a green alga.</title>
        <authorList>
            <person name="Arriola M.B."/>
            <person name="Velmurugan N."/>
            <person name="Zhang Y."/>
            <person name="Plunkett M.H."/>
            <person name="Hondzo H."/>
            <person name="Barney B.M."/>
        </authorList>
    </citation>
    <scope>NUCLEOTIDE SEQUENCE [LARGE SCALE GENOMIC DNA]</scope>
    <source>
        <strain evidence="4 5">SAG 241.80</strain>
    </source>
</reference>
<dbReference type="PROSITE" id="PS00600">
    <property type="entry name" value="AA_TRANSFER_CLASS_3"/>
    <property type="match status" value="1"/>
</dbReference>
<dbReference type="GO" id="GO:0005739">
    <property type="term" value="C:mitochondrion"/>
    <property type="evidence" value="ECO:0007669"/>
    <property type="project" value="TreeGrafter"/>
</dbReference>
<sequence>MVLSPRVQDPVRALWAPEAAVEFGMPASCELAAPAVDAPAVTPFPASSSVGSDMSASAASDSSAAALPASSADSAAGAAEAAKAEILDKRRRHVGPNLALFFQDEPLHIVEGRGAELFDAQGTPYLDCINNVSHVGHCHPRVAAAVAAQLTRLNTNSRYLHAGLGDYAAELAALLPAPLEVVYMTVSGSEANDLAWRVAAAVARRADPGDARPLHVACVDHAYHGHTSFCIEISPYKFKGPGGGGRLAHVHVLPCPDVYRGQNLDGRAAARAAIATAEASGGRLAAFFSESILSCGGQVILPEGYLAGLYAEMRAAGAVCVADEVQCGFGRVGRAFWAFELQGVVPDIVTFGKPCGNGFPMAGLVTTRAVADGFASGGMEFFATFGGCTAAPACGLAVLDVIREERLQQNAAAVGAHCLARLRALQAQHPSHIGDVRGEGLMVGIEVVTDRDPAPALAAALKLHAKRAHRVLLSTEGPYSSVLKIKPPMCFSIAQADQMVAALADGLAALEASPTHKAALLERNAAEVAAVRERHARLG</sequence>
<evidence type="ECO:0000313" key="4">
    <source>
        <dbReference type="EMBL" id="PSC73670.1"/>
    </source>
</evidence>
<organism evidence="4 5">
    <name type="scientific">Micractinium conductrix</name>
    <dbReference type="NCBI Taxonomy" id="554055"/>
    <lineage>
        <taxon>Eukaryota</taxon>
        <taxon>Viridiplantae</taxon>
        <taxon>Chlorophyta</taxon>
        <taxon>core chlorophytes</taxon>
        <taxon>Trebouxiophyceae</taxon>
        <taxon>Chlorellales</taxon>
        <taxon>Chlorellaceae</taxon>
        <taxon>Chlorella clade</taxon>
        <taxon>Micractinium</taxon>
    </lineage>
</organism>